<dbReference type="Pfam" id="PF00233">
    <property type="entry name" value="PDEase_I"/>
    <property type="match status" value="1"/>
</dbReference>
<dbReference type="SUPFAM" id="SSF109604">
    <property type="entry name" value="HD-domain/PDEase-like"/>
    <property type="match status" value="1"/>
</dbReference>
<feature type="transmembrane region" description="Helical" evidence="18">
    <location>
        <begin position="162"/>
        <end position="190"/>
    </location>
</feature>
<dbReference type="InterPro" id="IPR003607">
    <property type="entry name" value="HD/PDEase_dom"/>
</dbReference>
<comment type="catalytic activity">
    <reaction evidence="13">
        <text>3',5'-cyclic GMP + H2O = GMP + H(+)</text>
        <dbReference type="Rhea" id="RHEA:16957"/>
        <dbReference type="ChEBI" id="CHEBI:15377"/>
        <dbReference type="ChEBI" id="CHEBI:15378"/>
        <dbReference type="ChEBI" id="CHEBI:57746"/>
        <dbReference type="ChEBI" id="CHEBI:58115"/>
    </reaction>
    <physiologicalReaction direction="left-to-right" evidence="13">
        <dbReference type="Rhea" id="RHEA:16958"/>
    </physiologicalReaction>
</comment>
<evidence type="ECO:0000256" key="8">
    <source>
        <dbReference type="ARBA" id="ARBA00022801"/>
    </source>
</evidence>
<feature type="compositionally biased region" description="Polar residues" evidence="17">
    <location>
        <begin position="588"/>
        <end position="608"/>
    </location>
</feature>
<dbReference type="PROSITE" id="PS00126">
    <property type="entry name" value="PDEASE_I_1"/>
    <property type="match status" value="1"/>
</dbReference>
<dbReference type="GO" id="GO:0046872">
    <property type="term" value="F:metal ion binding"/>
    <property type="evidence" value="ECO:0007669"/>
    <property type="project" value="UniProtKB-KW"/>
</dbReference>
<evidence type="ECO:0000256" key="1">
    <source>
        <dbReference type="ARBA" id="ARBA00001936"/>
    </source>
</evidence>
<dbReference type="InterPro" id="IPR002073">
    <property type="entry name" value="PDEase_catalytic_dom"/>
</dbReference>
<proteinExistence type="inferred from homology"/>
<dbReference type="OMA" id="CIPREQI"/>
<dbReference type="GO" id="GO:0016020">
    <property type="term" value="C:membrane"/>
    <property type="evidence" value="ECO:0007669"/>
    <property type="project" value="UniProtKB-SubCell"/>
</dbReference>
<keyword evidence="4" id="KW-0140">cGMP</keyword>
<dbReference type="GO" id="GO:0007165">
    <property type="term" value="P:signal transduction"/>
    <property type="evidence" value="ECO:0007669"/>
    <property type="project" value="InterPro"/>
</dbReference>
<evidence type="ECO:0000256" key="16">
    <source>
        <dbReference type="RuleBase" id="RU363067"/>
    </source>
</evidence>
<dbReference type="PROSITE" id="PS51845">
    <property type="entry name" value="PDEASE_I_2"/>
    <property type="match status" value="1"/>
</dbReference>
<evidence type="ECO:0000259" key="19">
    <source>
        <dbReference type="PROSITE" id="PS51845"/>
    </source>
</evidence>
<evidence type="ECO:0000256" key="13">
    <source>
        <dbReference type="ARBA" id="ARBA00033684"/>
    </source>
</evidence>
<evidence type="ECO:0000256" key="18">
    <source>
        <dbReference type="SAM" id="Phobius"/>
    </source>
</evidence>
<keyword evidence="7 16" id="KW-0479">Metal-binding</keyword>
<evidence type="ECO:0000256" key="9">
    <source>
        <dbReference type="ARBA" id="ARBA00022989"/>
    </source>
</evidence>
<feature type="transmembrane region" description="Helical" evidence="18">
    <location>
        <begin position="95"/>
        <end position="119"/>
    </location>
</feature>
<dbReference type="EC" id="3.1.4.-" evidence="16"/>
<organism evidence="20 21">
    <name type="scientific">Chiloscyllium punctatum</name>
    <name type="common">Brownbanded bambooshark</name>
    <name type="synonym">Hemiscyllium punctatum</name>
    <dbReference type="NCBI Taxonomy" id="137246"/>
    <lineage>
        <taxon>Eukaryota</taxon>
        <taxon>Metazoa</taxon>
        <taxon>Chordata</taxon>
        <taxon>Craniata</taxon>
        <taxon>Vertebrata</taxon>
        <taxon>Chondrichthyes</taxon>
        <taxon>Elasmobranchii</taxon>
        <taxon>Galeomorphii</taxon>
        <taxon>Galeoidea</taxon>
        <taxon>Orectolobiformes</taxon>
        <taxon>Hemiscylliidae</taxon>
        <taxon>Chiloscyllium</taxon>
    </lineage>
</organism>
<evidence type="ECO:0000256" key="11">
    <source>
        <dbReference type="ARBA" id="ARBA00023149"/>
    </source>
</evidence>
<keyword evidence="11" id="KW-0114">cAMP</keyword>
<comment type="caution">
    <text evidence="20">The sequence shown here is derived from an EMBL/GenBank/DDBJ whole genome shotgun (WGS) entry which is preliminary data.</text>
</comment>
<comment type="cofactor">
    <cofactor evidence="2">
        <name>Mg(2+)</name>
        <dbReference type="ChEBI" id="CHEBI:18420"/>
    </cofactor>
</comment>
<feature type="transmembrane region" description="Helical" evidence="18">
    <location>
        <begin position="44"/>
        <end position="64"/>
    </location>
</feature>
<comment type="catalytic activity">
    <reaction evidence="12">
        <text>3',5'-cyclic AMP + H2O = AMP + H(+)</text>
        <dbReference type="Rhea" id="RHEA:25277"/>
        <dbReference type="ChEBI" id="CHEBI:15377"/>
        <dbReference type="ChEBI" id="CHEBI:15378"/>
        <dbReference type="ChEBI" id="CHEBI:58165"/>
        <dbReference type="ChEBI" id="CHEBI:456215"/>
    </reaction>
    <physiologicalReaction direction="left-to-right" evidence="12">
        <dbReference type="Rhea" id="RHEA:25278"/>
    </physiologicalReaction>
</comment>
<dbReference type="GO" id="GO:0004115">
    <property type="term" value="F:3',5'-cyclic-AMP phosphodiesterase activity"/>
    <property type="evidence" value="ECO:0007669"/>
    <property type="project" value="RHEA"/>
</dbReference>
<evidence type="ECO:0000256" key="10">
    <source>
        <dbReference type="ARBA" id="ARBA00023136"/>
    </source>
</evidence>
<evidence type="ECO:0000256" key="3">
    <source>
        <dbReference type="ARBA" id="ARBA00004141"/>
    </source>
</evidence>
<comment type="cofactor">
    <cofactor evidence="16">
        <name>a divalent metal cation</name>
        <dbReference type="ChEBI" id="CHEBI:60240"/>
    </cofactor>
    <text evidence="16">Binds 2 divalent metal cations per subunit. Site 1 may preferentially bind zinc ions, while site 2 has a preference for magnesium and/or manganese ions.</text>
</comment>
<dbReference type="OrthoDB" id="546632at2759"/>
<gene>
    <name evidence="20" type="ORF">chiPu_0015923</name>
</gene>
<dbReference type="InterPro" id="IPR023174">
    <property type="entry name" value="PDEase_CS"/>
</dbReference>
<feature type="compositionally biased region" description="Low complexity" evidence="17">
    <location>
        <begin position="396"/>
        <end position="408"/>
    </location>
</feature>
<dbReference type="SMART" id="SM00471">
    <property type="entry name" value="HDc"/>
    <property type="match status" value="1"/>
</dbReference>
<keyword evidence="5" id="KW-0597">Phosphoprotein</keyword>
<evidence type="ECO:0000256" key="15">
    <source>
        <dbReference type="ARBA" id="ARBA00060946"/>
    </source>
</evidence>
<evidence type="ECO:0000256" key="2">
    <source>
        <dbReference type="ARBA" id="ARBA00001946"/>
    </source>
</evidence>
<reference evidence="20 21" key="1">
    <citation type="journal article" date="2018" name="Nat. Ecol. Evol.">
        <title>Shark genomes provide insights into elasmobranch evolution and the origin of vertebrates.</title>
        <authorList>
            <person name="Hara Y"/>
            <person name="Yamaguchi K"/>
            <person name="Onimaru K"/>
            <person name="Kadota M"/>
            <person name="Koyanagi M"/>
            <person name="Keeley SD"/>
            <person name="Tatsumi K"/>
            <person name="Tanaka K"/>
            <person name="Motone F"/>
            <person name="Kageyama Y"/>
            <person name="Nozu R"/>
            <person name="Adachi N"/>
            <person name="Nishimura O"/>
            <person name="Nakagawa R"/>
            <person name="Tanegashima C"/>
            <person name="Kiyatake I"/>
            <person name="Matsumoto R"/>
            <person name="Murakumo K"/>
            <person name="Nishida K"/>
            <person name="Terakita A"/>
            <person name="Kuratani S"/>
            <person name="Sato K"/>
            <person name="Hyodo S Kuraku.S."/>
        </authorList>
    </citation>
    <scope>NUCLEOTIDE SEQUENCE [LARGE SCALE GENOMIC DNA]</scope>
</reference>
<dbReference type="Gene3D" id="1.10.1300.10">
    <property type="entry name" value="3'5'-cyclic nucleotide phosphodiesterase, catalytic domain"/>
    <property type="match status" value="1"/>
</dbReference>
<evidence type="ECO:0000256" key="14">
    <source>
        <dbReference type="ARBA" id="ARBA00033709"/>
    </source>
</evidence>
<evidence type="ECO:0000256" key="6">
    <source>
        <dbReference type="ARBA" id="ARBA00022692"/>
    </source>
</evidence>
<feature type="transmembrane region" description="Helical" evidence="18">
    <location>
        <begin position="131"/>
        <end position="150"/>
    </location>
</feature>
<accession>A0A401T442</accession>
<dbReference type="AlphaFoldDB" id="A0A401T442"/>
<dbReference type="PANTHER" id="PTHR11347">
    <property type="entry name" value="CYCLIC NUCLEOTIDE PHOSPHODIESTERASE"/>
    <property type="match status" value="1"/>
</dbReference>
<comment type="similarity">
    <text evidence="15">Belongs to the cyclic nucleotide phosphodiesterase family. PDE3 subfamily.</text>
</comment>
<feature type="region of interest" description="Disordered" evidence="17">
    <location>
        <begin position="396"/>
        <end position="445"/>
    </location>
</feature>
<dbReference type="EMBL" id="BEZZ01000997">
    <property type="protein sequence ID" value="GCC37419.1"/>
    <property type="molecule type" value="Genomic_DNA"/>
</dbReference>
<evidence type="ECO:0000313" key="20">
    <source>
        <dbReference type="EMBL" id="GCC37419.1"/>
    </source>
</evidence>
<protein>
    <recommendedName>
        <fullName evidence="16">Phosphodiesterase</fullName>
        <ecNumber evidence="16">3.1.4.-</ecNumber>
    </recommendedName>
</protein>
<evidence type="ECO:0000256" key="12">
    <source>
        <dbReference type="ARBA" id="ARBA00033675"/>
    </source>
</evidence>
<keyword evidence="6 18" id="KW-0812">Transmembrane</keyword>
<feature type="region of interest" description="Disordered" evidence="17">
    <location>
        <begin position="577"/>
        <end position="621"/>
    </location>
</feature>
<evidence type="ECO:0000313" key="21">
    <source>
        <dbReference type="Proteomes" id="UP000287033"/>
    </source>
</evidence>
<comment type="catalytic activity">
    <reaction evidence="14">
        <text>a nucleoside 3',5'-cyclic phosphate + H2O = a nucleoside 5'-phosphate + H(+)</text>
        <dbReference type="Rhea" id="RHEA:14653"/>
        <dbReference type="ChEBI" id="CHEBI:15377"/>
        <dbReference type="ChEBI" id="CHEBI:15378"/>
        <dbReference type="ChEBI" id="CHEBI:57867"/>
        <dbReference type="ChEBI" id="CHEBI:58464"/>
        <dbReference type="EC" id="3.1.4.17"/>
    </reaction>
    <physiologicalReaction direction="left-to-right" evidence="14">
        <dbReference type="Rhea" id="RHEA:14654"/>
    </physiologicalReaction>
</comment>
<feature type="domain" description="PDEase" evidence="19">
    <location>
        <begin position="650"/>
        <end position="961"/>
    </location>
</feature>
<comment type="subcellular location">
    <subcellularLocation>
        <location evidence="3">Membrane</location>
        <topology evidence="3">Multi-pass membrane protein</topology>
    </subcellularLocation>
</comment>
<evidence type="ECO:0000256" key="4">
    <source>
        <dbReference type="ARBA" id="ARBA00022535"/>
    </source>
</evidence>
<keyword evidence="21" id="KW-1185">Reference proteome</keyword>
<feature type="compositionally biased region" description="Basic and acidic residues" evidence="17">
    <location>
        <begin position="417"/>
        <end position="430"/>
    </location>
</feature>
<evidence type="ECO:0000256" key="7">
    <source>
        <dbReference type="ARBA" id="ARBA00022723"/>
    </source>
</evidence>
<feature type="compositionally biased region" description="Polar residues" evidence="17">
    <location>
        <begin position="434"/>
        <end position="445"/>
    </location>
</feature>
<sequence>MRSESPLPPSGAEAGKVAAERNGYVRGCVSALSRDQGYPAWARLLPSAACLGSLSLLLAAFLRWGHGEESASAPLSPSSSPSPSSSSSVSPPSGLLTLLHCVLPLFSLLSAFFWLGLYLIRCGRGELAPRLLAACCLGETLLQAASLLGGEEEGDQLLSAPASAVLLGCLAAATLLLLRVGQGVGTVIFTSLLRTVSLLSLDGVRASWRPFLAYFMGILGVLLARYAVHILPGTPPGTQEKIPVIKRRRRSSSVIAAEISNTQLGSKGPRRTSLPCIQREQILSHSEWDHKRGYRGSQSTGTSVTVDIAVMGEAHGLITDLLADPSLPPNVSTSLRAVSNLLSTQLTFQPVHKPRINPLVSFSESYAGSDSEECPGEKLAIPKRLRRSLPPGLLRRISSTWTTTTSATGLPTMEPGPVRRDRSGSVKPSHEAPSGSSFNTESWNSSCPPSVLMTIAKSRSFSASYAVATNNHVNAKRQLRQGYSSNITPLNSPCHSPIQGTPAGSPTSKTSAVEFPDTADILTKPGRNPHKPLTYTQSAPDVTGQYRSSCLVCSSCGRPFSKLTHSDSIADRVDAPAHSLNRTEDPAQATSDYDSTHETNNSDSSDITQNDDEQESCSKGLVQSLKSSDCRSYRPDSLMLHHLIPAEDKPILAPEPLLLEGLEPIFTQLSNWNFPIFDLVEMTGSKCGRILSQVAFRLFEDTGLFEIFKIPLKEFMNYFHALENGYRDIPYHNRIHATDVLHAVWYLTTQPVPGLQTTMNDHGSMSDSDSDSGFTHGHMGYAISKTYSVTENRYGCVIANVPALELMALYVAAAMHDYDHPGRTNAFLVTTSAPQAVLYNDRSVLENHHAASAWNLFMSQQDYNFLVNLDHVEFKRFRFLVIEAILATDLKKHFDFLAEFNAKVNEEVGPGIDWANENDRLLVCQMCIKLADINGPAKCKELHLKWTEGIVNEFYEQVSHE</sequence>
<dbReference type="STRING" id="137246.A0A401T442"/>
<feature type="transmembrane region" description="Helical" evidence="18">
    <location>
        <begin position="211"/>
        <end position="228"/>
    </location>
</feature>
<name>A0A401T442_CHIPU</name>
<keyword evidence="8 16" id="KW-0378">Hydrolase</keyword>
<evidence type="ECO:0000256" key="5">
    <source>
        <dbReference type="ARBA" id="ARBA00022553"/>
    </source>
</evidence>
<dbReference type="CDD" id="cd00077">
    <property type="entry name" value="HDc"/>
    <property type="match status" value="1"/>
</dbReference>
<dbReference type="Proteomes" id="UP000287033">
    <property type="component" value="Unassembled WGS sequence"/>
</dbReference>
<dbReference type="GO" id="GO:0047555">
    <property type="term" value="F:3',5'-cyclic-GMP phosphodiesterase activity"/>
    <property type="evidence" value="ECO:0007669"/>
    <property type="project" value="RHEA"/>
</dbReference>
<dbReference type="InterPro" id="IPR036971">
    <property type="entry name" value="PDEase_catalytic_dom_sf"/>
</dbReference>
<dbReference type="FunFam" id="1.10.1300.10:FF:000008">
    <property type="entry name" value="Phosphodiesterase"/>
    <property type="match status" value="1"/>
</dbReference>
<keyword evidence="9 18" id="KW-1133">Transmembrane helix</keyword>
<keyword evidence="10 18" id="KW-0472">Membrane</keyword>
<evidence type="ECO:0000256" key="17">
    <source>
        <dbReference type="SAM" id="MobiDB-lite"/>
    </source>
</evidence>
<comment type="cofactor">
    <cofactor evidence="1">
        <name>Mn(2+)</name>
        <dbReference type="ChEBI" id="CHEBI:29035"/>
    </cofactor>
</comment>